<keyword evidence="3" id="KW-1185">Reference proteome</keyword>
<organism evidence="2 3">
    <name type="scientific">Solibaculum mannosilyticum</name>
    <dbReference type="NCBI Taxonomy" id="2780922"/>
    <lineage>
        <taxon>Bacteria</taxon>
        <taxon>Bacillati</taxon>
        <taxon>Bacillota</taxon>
        <taxon>Clostridia</taxon>
        <taxon>Eubacteriales</taxon>
        <taxon>Oscillospiraceae</taxon>
        <taxon>Solibaculum</taxon>
    </lineage>
</organism>
<keyword evidence="1" id="KW-0732">Signal</keyword>
<evidence type="ECO:0000256" key="1">
    <source>
        <dbReference type="SAM" id="SignalP"/>
    </source>
</evidence>
<dbReference type="AlphaFoldDB" id="A0A7I8D2B7"/>
<feature type="chain" id="PRO_5038394203" description="Ig-like domain-containing protein" evidence="1">
    <location>
        <begin position="25"/>
        <end position="118"/>
    </location>
</feature>
<dbReference type="EMBL" id="AP023321">
    <property type="protein sequence ID" value="BCI60916.1"/>
    <property type="molecule type" value="Genomic_DNA"/>
</dbReference>
<protein>
    <recommendedName>
        <fullName evidence="4">Ig-like domain-containing protein</fullName>
    </recommendedName>
</protein>
<dbReference type="KEGG" id="sman:C12CBH8_15550"/>
<gene>
    <name evidence="2" type="ORF">C12CBH8_15550</name>
</gene>
<accession>A0A7I8D2B7</accession>
<feature type="signal peptide" evidence="1">
    <location>
        <begin position="1"/>
        <end position="24"/>
    </location>
</feature>
<sequence length="118" mass="12345">MKKRIVAGVFALAVVATLAVTGSAARTVTKYNGPVTFNSTLSAPSPNYTTFYTSRITPPGGGSYKHSGTLYTSSGSKEIAGSSALYTNSTPGISMAVNTMSWYTSSMGTYVCTTTVEW</sequence>
<proteinExistence type="predicted"/>
<dbReference type="RefSeq" id="WP_215532957.1">
    <property type="nucleotide sequence ID" value="NZ_AP023321.1"/>
</dbReference>
<evidence type="ECO:0008006" key="4">
    <source>
        <dbReference type="Google" id="ProtNLM"/>
    </source>
</evidence>
<dbReference type="Proteomes" id="UP000593890">
    <property type="component" value="Chromosome"/>
</dbReference>
<reference evidence="3" key="1">
    <citation type="submission" date="2020-07" db="EMBL/GenBank/DDBJ databases">
        <title>Complete genome sequencing of Clostridia bacterium strain 12CBH8.</title>
        <authorList>
            <person name="Sakamoto M."/>
            <person name="Murakami T."/>
            <person name="Mori H."/>
        </authorList>
    </citation>
    <scope>NUCLEOTIDE SEQUENCE [LARGE SCALE GENOMIC DNA]</scope>
    <source>
        <strain evidence="3">12CBH8</strain>
    </source>
</reference>
<name>A0A7I8D2B7_9FIRM</name>
<evidence type="ECO:0000313" key="3">
    <source>
        <dbReference type="Proteomes" id="UP000593890"/>
    </source>
</evidence>
<evidence type="ECO:0000313" key="2">
    <source>
        <dbReference type="EMBL" id="BCI60916.1"/>
    </source>
</evidence>